<name>A0ACC0KNC4_CHOFU</name>
<evidence type="ECO:0000313" key="2">
    <source>
        <dbReference type="Proteomes" id="UP001064048"/>
    </source>
</evidence>
<accession>A0ACC0KNC4</accession>
<reference evidence="1 2" key="1">
    <citation type="journal article" date="2022" name="Genome Biol. Evol.">
        <title>The Spruce Budworm Genome: Reconstructing the Evolutionary History of Antifreeze Proteins.</title>
        <authorList>
            <person name="Beliveau C."/>
            <person name="Gagne P."/>
            <person name="Picq S."/>
            <person name="Vernygora O."/>
            <person name="Keeling C.I."/>
            <person name="Pinkney K."/>
            <person name="Doucet D."/>
            <person name="Wen F."/>
            <person name="Johnston J.S."/>
            <person name="Maaroufi H."/>
            <person name="Boyle B."/>
            <person name="Laroche J."/>
            <person name="Dewar K."/>
            <person name="Juretic N."/>
            <person name="Blackburn G."/>
            <person name="Nisole A."/>
            <person name="Brunet B."/>
            <person name="Brandao M."/>
            <person name="Lumley L."/>
            <person name="Duan J."/>
            <person name="Quan G."/>
            <person name="Lucarotti C.J."/>
            <person name="Roe A.D."/>
            <person name="Sperling F.A.H."/>
            <person name="Levesque R.C."/>
            <person name="Cusson M."/>
        </authorList>
    </citation>
    <scope>NUCLEOTIDE SEQUENCE [LARGE SCALE GENOMIC DNA]</scope>
    <source>
        <strain evidence="1">Glfc:IPQL:Cfum</strain>
    </source>
</reference>
<protein>
    <submittedName>
        <fullName evidence="1">Uncharacterized protein</fullName>
    </submittedName>
</protein>
<gene>
    <name evidence="1" type="ORF">MSG28_011849</name>
</gene>
<organism evidence="1 2">
    <name type="scientific">Choristoneura fumiferana</name>
    <name type="common">Spruce budworm moth</name>
    <name type="synonym">Archips fumiferana</name>
    <dbReference type="NCBI Taxonomy" id="7141"/>
    <lineage>
        <taxon>Eukaryota</taxon>
        <taxon>Metazoa</taxon>
        <taxon>Ecdysozoa</taxon>
        <taxon>Arthropoda</taxon>
        <taxon>Hexapoda</taxon>
        <taxon>Insecta</taxon>
        <taxon>Pterygota</taxon>
        <taxon>Neoptera</taxon>
        <taxon>Endopterygota</taxon>
        <taxon>Lepidoptera</taxon>
        <taxon>Glossata</taxon>
        <taxon>Ditrysia</taxon>
        <taxon>Tortricoidea</taxon>
        <taxon>Tortricidae</taxon>
        <taxon>Tortricinae</taxon>
        <taxon>Choristoneura</taxon>
    </lineage>
</organism>
<sequence length="93" mass="10206">MAMTVEIGIGRSGEITKAALAAFYRSVIGLSAQRVDEIIDTAHDRLTSWVLVPSKDTLPQPPFPVDYSALNTEPAKLEPYVPDKKTNRHSVIV</sequence>
<dbReference type="Proteomes" id="UP001064048">
    <property type="component" value="Chromosome 20"/>
</dbReference>
<dbReference type="EMBL" id="CM046120">
    <property type="protein sequence ID" value="KAI8437551.1"/>
    <property type="molecule type" value="Genomic_DNA"/>
</dbReference>
<proteinExistence type="predicted"/>
<evidence type="ECO:0000313" key="1">
    <source>
        <dbReference type="EMBL" id="KAI8437551.1"/>
    </source>
</evidence>
<keyword evidence="2" id="KW-1185">Reference proteome</keyword>
<comment type="caution">
    <text evidence="1">The sequence shown here is derived from an EMBL/GenBank/DDBJ whole genome shotgun (WGS) entry which is preliminary data.</text>
</comment>